<sequence length="525" mass="60499">MQRDNFTMALSHFIAALAIPLSRHTLDEDLQKHPDYSSLLAMSDVMNLWNIPNAAYNLTFDELIAEEINVPFIAFVSKKEFLTVNNLTEKYAIVSNERWTKHRISIDEFKNIYSGAILIAEKNDTSGESDYAAKRFKDIINDIRLPFVIASATSLLLIWLIVSPYFGSLNLQVALLTLFKTAGLAITTLLLVQGFDANNPLIHRICGSDSDKNCNAILSSKAAKVNEYLNWSEVGFFYFSGTWLVLLFNSDNPSIIHLLSLFNLLSLPYTFYSIYHQWRVSKQWCRLCCAVQLLLWFEFFAFFPSLSTTSQTFAYSEWVRLITTMAVPVLSWIFIKPYLLLSQQISPLKKQLREYKYNRDHFNRMLNDEAQYALLDNCNSIILGNPEAEKVITMVSNPFCEPCSRAHKALEWIESRDDVKLQIIFISQNENDRNAKVALHLMAIKKSKESIAVKNAIDDWYEQKQKNYDEWAKVHPQKGDAFGLDSIVKQREWCNLTNVTSTPTLFLNGRKLPQNYLPEDIKYFI</sequence>
<gene>
    <name evidence="12" type="ORF">CLV57_1450</name>
</gene>
<evidence type="ECO:0000259" key="11">
    <source>
        <dbReference type="PROSITE" id="PS50990"/>
    </source>
</evidence>
<evidence type="ECO:0000256" key="9">
    <source>
        <dbReference type="ARBA" id="ARBA00023284"/>
    </source>
</evidence>
<evidence type="ECO:0000256" key="3">
    <source>
        <dbReference type="ARBA" id="ARBA00022692"/>
    </source>
</evidence>
<accession>A0A2H9VUF4</accession>
<dbReference type="InterPro" id="IPR038354">
    <property type="entry name" value="VKOR_sf"/>
</dbReference>
<keyword evidence="5 10" id="KW-1133">Transmembrane helix</keyword>
<dbReference type="CDD" id="cd12921">
    <property type="entry name" value="VKOR_4"/>
    <property type="match status" value="1"/>
</dbReference>
<keyword evidence="7 10" id="KW-0472">Membrane</keyword>
<dbReference type="Pfam" id="PF07884">
    <property type="entry name" value="VKOR"/>
    <property type="match status" value="1"/>
</dbReference>
<organism evidence="12 13">
    <name type="scientific">Mucilaginibacter auburnensis</name>
    <dbReference type="NCBI Taxonomy" id="1457233"/>
    <lineage>
        <taxon>Bacteria</taxon>
        <taxon>Pseudomonadati</taxon>
        <taxon>Bacteroidota</taxon>
        <taxon>Sphingobacteriia</taxon>
        <taxon>Sphingobacteriales</taxon>
        <taxon>Sphingobacteriaceae</taxon>
        <taxon>Mucilaginibacter</taxon>
    </lineage>
</organism>
<name>A0A2H9VUF4_9SPHI</name>
<feature type="transmembrane region" description="Helical" evidence="10">
    <location>
        <begin position="254"/>
        <end position="272"/>
    </location>
</feature>
<evidence type="ECO:0000256" key="5">
    <source>
        <dbReference type="ARBA" id="ARBA00022989"/>
    </source>
</evidence>
<dbReference type="Gene3D" id="3.40.30.10">
    <property type="entry name" value="Glutaredoxin"/>
    <property type="match status" value="1"/>
</dbReference>
<feature type="transmembrane region" description="Helical" evidence="10">
    <location>
        <begin position="318"/>
        <end position="341"/>
    </location>
</feature>
<evidence type="ECO:0000256" key="10">
    <source>
        <dbReference type="SAM" id="Phobius"/>
    </source>
</evidence>
<dbReference type="GO" id="GO:0005524">
    <property type="term" value="F:ATP binding"/>
    <property type="evidence" value="ECO:0007669"/>
    <property type="project" value="InterPro"/>
</dbReference>
<dbReference type="InterPro" id="IPR036249">
    <property type="entry name" value="Thioredoxin-like_sf"/>
</dbReference>
<dbReference type="RefSeq" id="WP_100340632.1">
    <property type="nucleotide sequence ID" value="NZ_PGFJ01000001.1"/>
</dbReference>
<dbReference type="InterPro" id="IPR005074">
    <property type="entry name" value="Peptidase_C39"/>
</dbReference>
<feature type="transmembrane region" description="Helical" evidence="10">
    <location>
        <begin position="173"/>
        <end position="192"/>
    </location>
</feature>
<dbReference type="AlphaFoldDB" id="A0A2H9VUF4"/>
<reference evidence="12 13" key="1">
    <citation type="submission" date="2017-11" db="EMBL/GenBank/DDBJ databases">
        <title>Genomic Encyclopedia of Archaeal and Bacterial Type Strains, Phase II (KMG-II): From Individual Species to Whole Genera.</title>
        <authorList>
            <person name="Goeker M."/>
        </authorList>
    </citation>
    <scope>NUCLEOTIDE SEQUENCE [LARGE SCALE GENOMIC DNA]</scope>
    <source>
        <strain evidence="12 13">DSM 28175</strain>
    </source>
</reference>
<evidence type="ECO:0000256" key="6">
    <source>
        <dbReference type="ARBA" id="ARBA00023002"/>
    </source>
</evidence>
<evidence type="ECO:0000256" key="1">
    <source>
        <dbReference type="ARBA" id="ARBA00004141"/>
    </source>
</evidence>
<evidence type="ECO:0000313" key="13">
    <source>
        <dbReference type="Proteomes" id="UP000242687"/>
    </source>
</evidence>
<comment type="caution">
    <text evidence="12">The sequence shown here is derived from an EMBL/GenBank/DDBJ whole genome shotgun (WGS) entry which is preliminary data.</text>
</comment>
<keyword evidence="3 10" id="KW-0812">Transmembrane</keyword>
<feature type="transmembrane region" description="Helical" evidence="10">
    <location>
        <begin position="145"/>
        <end position="167"/>
    </location>
</feature>
<protein>
    <submittedName>
        <fullName evidence="12">Peptidase C39-like protein</fullName>
    </submittedName>
</protein>
<dbReference type="SUPFAM" id="SSF52833">
    <property type="entry name" value="Thioredoxin-like"/>
    <property type="match status" value="1"/>
</dbReference>
<dbReference type="OrthoDB" id="1100563at2"/>
<evidence type="ECO:0000256" key="2">
    <source>
        <dbReference type="ARBA" id="ARBA00006214"/>
    </source>
</evidence>
<keyword evidence="13" id="KW-1185">Reference proteome</keyword>
<dbReference type="GO" id="GO:0008233">
    <property type="term" value="F:peptidase activity"/>
    <property type="evidence" value="ECO:0007669"/>
    <property type="project" value="InterPro"/>
</dbReference>
<dbReference type="GO" id="GO:0016020">
    <property type="term" value="C:membrane"/>
    <property type="evidence" value="ECO:0007669"/>
    <property type="project" value="UniProtKB-SubCell"/>
</dbReference>
<evidence type="ECO:0000256" key="8">
    <source>
        <dbReference type="ARBA" id="ARBA00023157"/>
    </source>
</evidence>
<dbReference type="EMBL" id="PGFJ01000001">
    <property type="protein sequence ID" value="PJJ84438.1"/>
    <property type="molecule type" value="Genomic_DNA"/>
</dbReference>
<feature type="domain" description="Peptidase C39" evidence="11">
    <location>
        <begin position="2"/>
        <end position="120"/>
    </location>
</feature>
<comment type="similarity">
    <text evidence="2">Belongs to the VKOR family.</text>
</comment>
<dbReference type="InterPro" id="IPR012932">
    <property type="entry name" value="VKOR"/>
</dbReference>
<comment type="subcellular location">
    <subcellularLocation>
        <location evidence="1">Membrane</location>
        <topology evidence="1">Multi-pass membrane protein</topology>
    </subcellularLocation>
</comment>
<dbReference type="Proteomes" id="UP000242687">
    <property type="component" value="Unassembled WGS sequence"/>
</dbReference>
<dbReference type="GO" id="GO:0006508">
    <property type="term" value="P:proteolysis"/>
    <property type="evidence" value="ECO:0007669"/>
    <property type="project" value="InterPro"/>
</dbReference>
<proteinExistence type="inferred from homology"/>
<evidence type="ECO:0000313" key="12">
    <source>
        <dbReference type="EMBL" id="PJJ84438.1"/>
    </source>
</evidence>
<dbReference type="Pfam" id="PF13462">
    <property type="entry name" value="Thioredoxin_4"/>
    <property type="match status" value="1"/>
</dbReference>
<dbReference type="InterPro" id="IPR012336">
    <property type="entry name" value="Thioredoxin-like_fold"/>
</dbReference>
<keyword evidence="4" id="KW-0874">Quinone</keyword>
<dbReference type="Gene3D" id="3.90.70.10">
    <property type="entry name" value="Cysteine proteinases"/>
    <property type="match status" value="1"/>
</dbReference>
<dbReference type="GO" id="GO:0016491">
    <property type="term" value="F:oxidoreductase activity"/>
    <property type="evidence" value="ECO:0007669"/>
    <property type="project" value="UniProtKB-KW"/>
</dbReference>
<feature type="transmembrane region" description="Helical" evidence="10">
    <location>
        <begin position="228"/>
        <end position="248"/>
    </location>
</feature>
<keyword evidence="9" id="KW-0676">Redox-active center</keyword>
<evidence type="ECO:0000256" key="7">
    <source>
        <dbReference type="ARBA" id="ARBA00023136"/>
    </source>
</evidence>
<dbReference type="GO" id="GO:0048038">
    <property type="term" value="F:quinone binding"/>
    <property type="evidence" value="ECO:0007669"/>
    <property type="project" value="UniProtKB-KW"/>
</dbReference>
<keyword evidence="8" id="KW-1015">Disulfide bond</keyword>
<dbReference type="Pfam" id="PF03412">
    <property type="entry name" value="Peptidase_C39"/>
    <property type="match status" value="1"/>
</dbReference>
<dbReference type="Gene3D" id="1.20.1440.130">
    <property type="entry name" value="VKOR domain"/>
    <property type="match status" value="1"/>
</dbReference>
<feature type="transmembrane region" description="Helical" evidence="10">
    <location>
        <begin position="284"/>
        <end position="306"/>
    </location>
</feature>
<evidence type="ECO:0000256" key="4">
    <source>
        <dbReference type="ARBA" id="ARBA00022719"/>
    </source>
</evidence>
<keyword evidence="6" id="KW-0560">Oxidoreductase</keyword>
<dbReference type="PROSITE" id="PS50990">
    <property type="entry name" value="PEPTIDASE_C39"/>
    <property type="match status" value="1"/>
</dbReference>